<dbReference type="Proteomes" id="UP000193642">
    <property type="component" value="Unassembled WGS sequence"/>
</dbReference>
<gene>
    <name evidence="2" type="ORF">BCR33DRAFT_730645</name>
</gene>
<keyword evidence="1" id="KW-0732">Signal</keyword>
<evidence type="ECO:0000313" key="2">
    <source>
        <dbReference type="EMBL" id="ORY19984.1"/>
    </source>
</evidence>
<dbReference type="OrthoDB" id="10304749at2759"/>
<keyword evidence="3" id="KW-1185">Reference proteome</keyword>
<feature type="signal peptide" evidence="1">
    <location>
        <begin position="1"/>
        <end position="16"/>
    </location>
</feature>
<dbReference type="EMBL" id="MCGO01000262">
    <property type="protein sequence ID" value="ORY19984.1"/>
    <property type="molecule type" value="Genomic_DNA"/>
</dbReference>
<accession>A0A1Y2ABY5</accession>
<proteinExistence type="predicted"/>
<name>A0A1Y2ABY5_9FUNG</name>
<organism evidence="2 3">
    <name type="scientific">Rhizoclosmatium globosum</name>
    <dbReference type="NCBI Taxonomy" id="329046"/>
    <lineage>
        <taxon>Eukaryota</taxon>
        <taxon>Fungi</taxon>
        <taxon>Fungi incertae sedis</taxon>
        <taxon>Chytridiomycota</taxon>
        <taxon>Chytridiomycota incertae sedis</taxon>
        <taxon>Chytridiomycetes</taxon>
        <taxon>Chytridiales</taxon>
        <taxon>Chytriomycetaceae</taxon>
        <taxon>Rhizoclosmatium</taxon>
    </lineage>
</organism>
<evidence type="ECO:0000256" key="1">
    <source>
        <dbReference type="SAM" id="SignalP"/>
    </source>
</evidence>
<dbReference type="AlphaFoldDB" id="A0A1Y2ABY5"/>
<comment type="caution">
    <text evidence="2">The sequence shown here is derived from an EMBL/GenBank/DDBJ whole genome shotgun (WGS) entry which is preliminary data.</text>
</comment>
<evidence type="ECO:0000313" key="3">
    <source>
        <dbReference type="Proteomes" id="UP000193642"/>
    </source>
</evidence>
<feature type="chain" id="PRO_5013390781" evidence="1">
    <location>
        <begin position="17"/>
        <end position="97"/>
    </location>
</feature>
<sequence>MQVLAVLSLFAAAATAQLSGSHALGLQCWHYRVAGDSTVQGVCRPVVGYGQPCKGQSFPDPLAAILPNVAAGADLTGPICNSQNCKLDQNGNGPFCI</sequence>
<reference evidence="2 3" key="1">
    <citation type="submission" date="2016-07" db="EMBL/GenBank/DDBJ databases">
        <title>Pervasive Adenine N6-methylation of Active Genes in Fungi.</title>
        <authorList>
            <consortium name="DOE Joint Genome Institute"/>
            <person name="Mondo S.J."/>
            <person name="Dannebaum R.O."/>
            <person name="Kuo R.C."/>
            <person name="Labutti K."/>
            <person name="Haridas S."/>
            <person name="Kuo A."/>
            <person name="Salamov A."/>
            <person name="Ahrendt S.R."/>
            <person name="Lipzen A."/>
            <person name="Sullivan W."/>
            <person name="Andreopoulos W.B."/>
            <person name="Clum A."/>
            <person name="Lindquist E."/>
            <person name="Daum C."/>
            <person name="Ramamoorthy G.K."/>
            <person name="Gryganskyi A."/>
            <person name="Culley D."/>
            <person name="Magnuson J.K."/>
            <person name="James T.Y."/>
            <person name="O'Malley M.A."/>
            <person name="Stajich J.E."/>
            <person name="Spatafora J.W."/>
            <person name="Visel A."/>
            <person name="Grigoriev I.V."/>
        </authorList>
    </citation>
    <scope>NUCLEOTIDE SEQUENCE [LARGE SCALE GENOMIC DNA]</scope>
    <source>
        <strain evidence="2 3">JEL800</strain>
    </source>
</reference>
<protein>
    <submittedName>
        <fullName evidence="2">Uncharacterized protein</fullName>
    </submittedName>
</protein>